<name>A0A6C0URK0_9EURY</name>
<reference evidence="2 3" key="1">
    <citation type="submission" date="2020-02" db="EMBL/GenBank/DDBJ databases">
        <title>Whole genome sequence of Halogeometricum borinquense strain wsp4.</title>
        <authorList>
            <person name="Verma D.K."/>
            <person name="Gopal K."/>
            <person name="Prasad E.S."/>
        </authorList>
    </citation>
    <scope>NUCLEOTIDE SEQUENCE [LARGE SCALE GENOMIC DNA]</scope>
    <source>
        <strain evidence="3">wsp4</strain>
    </source>
</reference>
<accession>A0A6C0URK0</accession>
<evidence type="ECO:0000259" key="1">
    <source>
        <dbReference type="PROSITE" id="PS50846"/>
    </source>
</evidence>
<dbReference type="EMBL" id="CP048739">
    <property type="protein sequence ID" value="QIB76499.1"/>
    <property type="molecule type" value="Genomic_DNA"/>
</dbReference>
<dbReference type="CDD" id="cd00371">
    <property type="entry name" value="HMA"/>
    <property type="match status" value="1"/>
</dbReference>
<feature type="domain" description="HMA" evidence="1">
    <location>
        <begin position="2"/>
        <end position="67"/>
    </location>
</feature>
<dbReference type="AlphaFoldDB" id="A0A6C0URK0"/>
<dbReference type="InterPro" id="IPR006121">
    <property type="entry name" value="HMA_dom"/>
</dbReference>
<dbReference type="SUPFAM" id="SSF55008">
    <property type="entry name" value="HMA, heavy metal-associated domain"/>
    <property type="match status" value="1"/>
</dbReference>
<proteinExistence type="predicted"/>
<organism evidence="2 3">
    <name type="scientific">Halogeometricum borinquense</name>
    <dbReference type="NCBI Taxonomy" id="60847"/>
    <lineage>
        <taxon>Archaea</taxon>
        <taxon>Methanobacteriati</taxon>
        <taxon>Methanobacteriota</taxon>
        <taxon>Stenosarchaea group</taxon>
        <taxon>Halobacteria</taxon>
        <taxon>Halobacteriales</taxon>
        <taxon>Haloferacaceae</taxon>
        <taxon>Halogeometricum</taxon>
    </lineage>
</organism>
<dbReference type="Gene3D" id="3.30.70.100">
    <property type="match status" value="1"/>
</dbReference>
<dbReference type="Pfam" id="PF00403">
    <property type="entry name" value="HMA"/>
    <property type="match status" value="1"/>
</dbReference>
<dbReference type="Proteomes" id="UP000465846">
    <property type="component" value="Chromosome"/>
</dbReference>
<dbReference type="PROSITE" id="PS50846">
    <property type="entry name" value="HMA_2"/>
    <property type="match status" value="1"/>
</dbReference>
<evidence type="ECO:0000313" key="2">
    <source>
        <dbReference type="EMBL" id="QIB76499.1"/>
    </source>
</evidence>
<gene>
    <name evidence="2" type="ORF">G3I44_13680</name>
</gene>
<dbReference type="InterPro" id="IPR036163">
    <property type="entry name" value="HMA_dom_sf"/>
</dbReference>
<sequence>MQRRKIDITGMSCPGCERTVETALKSVDGVRRADANRESGTVEIVVEDDVSDDDLGDAIYSAGYEVVT</sequence>
<evidence type="ECO:0000313" key="3">
    <source>
        <dbReference type="Proteomes" id="UP000465846"/>
    </source>
</evidence>
<protein>
    <submittedName>
        <fullName evidence="2">Heavy-metal-associated domain-containing protein</fullName>
    </submittedName>
</protein>
<dbReference type="GO" id="GO:0046872">
    <property type="term" value="F:metal ion binding"/>
    <property type="evidence" value="ECO:0007669"/>
    <property type="project" value="InterPro"/>
</dbReference>